<evidence type="ECO:0000256" key="1">
    <source>
        <dbReference type="SAM" id="Phobius"/>
    </source>
</evidence>
<dbReference type="EMBL" id="CP002838">
    <property type="protein sequence ID" value="AEM39551.1"/>
    <property type="molecule type" value="Genomic_DNA"/>
</dbReference>
<gene>
    <name evidence="2" type="ordered locus">Pyrfu_1695</name>
</gene>
<proteinExistence type="predicted"/>
<feature type="transmembrane region" description="Helical" evidence="1">
    <location>
        <begin position="103"/>
        <end position="121"/>
    </location>
</feature>
<dbReference type="KEGG" id="pfm:Pyrfu_1695"/>
<accession>G0ECI1</accession>
<evidence type="ECO:0000313" key="3">
    <source>
        <dbReference type="Proteomes" id="UP000001037"/>
    </source>
</evidence>
<dbReference type="STRING" id="694429.Pyrfu_1695"/>
<dbReference type="InParanoid" id="G0ECI1"/>
<sequence length="133" mass="14872">MPCLSLARAFLQAYYSTFDEILRFYAVRGHNLALQFRPPLFGMRRVEDALREVLVLVESGDVLESVRLLEDVVKKSSIVRRVQGIIFAAMGLLLSFMALLIDVFVGLSSLAALVVVAAWLYNREPSVCNARPP</sequence>
<dbReference type="Proteomes" id="UP000001037">
    <property type="component" value="Chromosome"/>
</dbReference>
<protein>
    <submittedName>
        <fullName evidence="2">Uncharacterized protein</fullName>
    </submittedName>
</protein>
<organism evidence="2 3">
    <name type="scientific">Pyrolobus fumarii (strain DSM 11204 / 1A)</name>
    <dbReference type="NCBI Taxonomy" id="694429"/>
    <lineage>
        <taxon>Archaea</taxon>
        <taxon>Thermoproteota</taxon>
        <taxon>Thermoprotei</taxon>
        <taxon>Desulfurococcales</taxon>
        <taxon>Pyrodictiaceae</taxon>
        <taxon>Pyrolobus</taxon>
    </lineage>
</organism>
<reference evidence="2 3" key="1">
    <citation type="journal article" date="2011" name="Stand. Genomic Sci.">
        <title>Complete genome sequence of the hyperthermophilic chemolithoautotroph Pyrolobus fumarii type strain (1A).</title>
        <authorList>
            <person name="Anderson I."/>
            <person name="Goker M."/>
            <person name="Nolan M."/>
            <person name="Lucas S."/>
            <person name="Hammon N."/>
            <person name="Deshpande S."/>
            <person name="Cheng J.F."/>
            <person name="Tapia R."/>
            <person name="Han C."/>
            <person name="Goodwin L."/>
            <person name="Pitluck S."/>
            <person name="Huntemann M."/>
            <person name="Liolios K."/>
            <person name="Ivanova N."/>
            <person name="Pagani I."/>
            <person name="Mavromatis K."/>
            <person name="Ovchinikova G."/>
            <person name="Pati A."/>
            <person name="Chen A."/>
            <person name="Palaniappan K."/>
            <person name="Land M."/>
            <person name="Hauser L."/>
            <person name="Brambilla E.M."/>
            <person name="Huber H."/>
            <person name="Yasawong M."/>
            <person name="Rohde M."/>
            <person name="Spring S."/>
            <person name="Abt B."/>
            <person name="Sikorski J."/>
            <person name="Wirth R."/>
            <person name="Detter J.C."/>
            <person name="Woyke T."/>
            <person name="Bristow J."/>
            <person name="Eisen J.A."/>
            <person name="Markowitz V."/>
            <person name="Hugenholtz P."/>
            <person name="Kyrpides N.C."/>
            <person name="Klenk H.P."/>
            <person name="Lapidus A."/>
        </authorList>
    </citation>
    <scope>NUCLEOTIDE SEQUENCE [LARGE SCALE GENOMIC DNA]</scope>
    <source>
        <strain evidence="3">DSM 11204 / 1A</strain>
    </source>
</reference>
<dbReference type="HOGENOM" id="CLU_1902018_0_0_2"/>
<name>G0ECI1_PYRF1</name>
<dbReference type="RefSeq" id="WP_014027228.1">
    <property type="nucleotide sequence ID" value="NC_015931.1"/>
</dbReference>
<keyword evidence="1" id="KW-0812">Transmembrane</keyword>
<keyword evidence="3" id="KW-1185">Reference proteome</keyword>
<dbReference type="GeneID" id="11138884"/>
<keyword evidence="1" id="KW-1133">Transmembrane helix</keyword>
<dbReference type="AlphaFoldDB" id="G0ECI1"/>
<evidence type="ECO:0000313" key="2">
    <source>
        <dbReference type="EMBL" id="AEM39551.1"/>
    </source>
</evidence>
<keyword evidence="1" id="KW-0472">Membrane</keyword>